<proteinExistence type="predicted"/>
<reference evidence="1" key="1">
    <citation type="journal article" date="2021" name="Antonie Van Leeuwenhoek">
        <title>Draft genome and description of Waterburya agarophytonicola gen. nov. sp. nov. (Pleurocapsales, Cyanobacteria): a seaweed symbiont.</title>
        <authorList>
            <person name="Bonthond G."/>
            <person name="Shalygin S."/>
            <person name="Bayer T."/>
            <person name="Weinberger F."/>
        </authorList>
    </citation>
    <scope>NUCLEOTIDE SEQUENCE</scope>
    <source>
        <strain evidence="1">KI4</strain>
    </source>
</reference>
<dbReference type="Proteomes" id="UP000729733">
    <property type="component" value="Unassembled WGS sequence"/>
</dbReference>
<gene>
    <name evidence="1" type="ORF">I4641_20955</name>
</gene>
<dbReference type="EMBL" id="JADWDC010000084">
    <property type="protein sequence ID" value="MCC0179435.1"/>
    <property type="molecule type" value="Genomic_DNA"/>
</dbReference>
<dbReference type="AlphaFoldDB" id="A0A964BYH1"/>
<protein>
    <submittedName>
        <fullName evidence="1">Uncharacterized protein</fullName>
    </submittedName>
</protein>
<dbReference type="RefSeq" id="WP_229642534.1">
    <property type="nucleotide sequence ID" value="NZ_JADWDC010000084.1"/>
</dbReference>
<keyword evidence="2" id="KW-1185">Reference proteome</keyword>
<organism evidence="1 2">
    <name type="scientific">Waterburya agarophytonicola KI4</name>
    <dbReference type="NCBI Taxonomy" id="2874699"/>
    <lineage>
        <taxon>Bacteria</taxon>
        <taxon>Bacillati</taxon>
        <taxon>Cyanobacteriota</taxon>
        <taxon>Cyanophyceae</taxon>
        <taxon>Pleurocapsales</taxon>
        <taxon>Hyellaceae</taxon>
        <taxon>Waterburya</taxon>
        <taxon>Waterburya agarophytonicola</taxon>
    </lineage>
</organism>
<evidence type="ECO:0000313" key="2">
    <source>
        <dbReference type="Proteomes" id="UP000729733"/>
    </source>
</evidence>
<accession>A0A964BYH1</accession>
<sequence>MESPLNYTSANFEQVALSKFRSLVAFLPQDIKIFREPWGRSTVLCIDFANCPHLFSVDQEQARLLSNAIAQLGLASSVIFRIGSKIVGWKKMRSS</sequence>
<name>A0A964BYH1_9CYAN</name>
<comment type="caution">
    <text evidence="1">The sequence shown here is derived from an EMBL/GenBank/DDBJ whole genome shotgun (WGS) entry which is preliminary data.</text>
</comment>
<evidence type="ECO:0000313" key="1">
    <source>
        <dbReference type="EMBL" id="MCC0179435.1"/>
    </source>
</evidence>